<protein>
    <recommendedName>
        <fullName evidence="3">histidine kinase</fullName>
        <ecNumber evidence="3">2.7.13.3</ecNumber>
    </recommendedName>
</protein>
<keyword evidence="6 12" id="KW-0812">Transmembrane</keyword>
<dbReference type="Pfam" id="PF00072">
    <property type="entry name" value="Response_reg"/>
    <property type="match status" value="1"/>
</dbReference>
<dbReference type="GO" id="GO:0000155">
    <property type="term" value="F:phosphorelay sensor kinase activity"/>
    <property type="evidence" value="ECO:0007669"/>
    <property type="project" value="InterPro"/>
</dbReference>
<dbReference type="SMART" id="SM00388">
    <property type="entry name" value="HisKA"/>
    <property type="match status" value="1"/>
</dbReference>
<dbReference type="Pfam" id="PF03924">
    <property type="entry name" value="CHASE"/>
    <property type="match status" value="1"/>
</dbReference>
<dbReference type="InterPro" id="IPR001610">
    <property type="entry name" value="PAC"/>
</dbReference>
<feature type="domain" description="PAC" evidence="16">
    <location>
        <begin position="858"/>
        <end position="911"/>
    </location>
</feature>
<dbReference type="GO" id="GO:0005886">
    <property type="term" value="C:plasma membrane"/>
    <property type="evidence" value="ECO:0007669"/>
    <property type="project" value="UniProtKB-SubCell"/>
</dbReference>
<evidence type="ECO:0000256" key="11">
    <source>
        <dbReference type="PROSITE-ProRule" id="PRU00169"/>
    </source>
</evidence>
<dbReference type="SMART" id="SM00086">
    <property type="entry name" value="PAC"/>
    <property type="match status" value="3"/>
</dbReference>
<dbReference type="PROSITE" id="PS50113">
    <property type="entry name" value="PAC"/>
    <property type="match status" value="2"/>
</dbReference>
<evidence type="ECO:0000256" key="4">
    <source>
        <dbReference type="ARBA" id="ARBA00022475"/>
    </source>
</evidence>
<dbReference type="InterPro" id="IPR000700">
    <property type="entry name" value="PAS-assoc_C"/>
</dbReference>
<dbReference type="Pfam" id="PF00512">
    <property type="entry name" value="HisKA"/>
    <property type="match status" value="1"/>
</dbReference>
<dbReference type="PROSITE" id="PS50894">
    <property type="entry name" value="HPT"/>
    <property type="match status" value="1"/>
</dbReference>
<dbReference type="InterPro" id="IPR001789">
    <property type="entry name" value="Sig_transdc_resp-reg_receiver"/>
</dbReference>
<feature type="transmembrane region" description="Helical" evidence="12">
    <location>
        <begin position="12"/>
        <end position="34"/>
    </location>
</feature>
<dbReference type="Pfam" id="PF01627">
    <property type="entry name" value="Hpt"/>
    <property type="match status" value="1"/>
</dbReference>
<evidence type="ECO:0000256" key="2">
    <source>
        <dbReference type="ARBA" id="ARBA00004651"/>
    </source>
</evidence>
<feature type="transmembrane region" description="Helical" evidence="12">
    <location>
        <begin position="160"/>
        <end position="182"/>
    </location>
</feature>
<dbReference type="PROSITE" id="PS50839">
    <property type="entry name" value="CHASE"/>
    <property type="match status" value="1"/>
</dbReference>
<evidence type="ECO:0000313" key="19">
    <source>
        <dbReference type="EMBL" id="BBL72215.1"/>
    </source>
</evidence>
<keyword evidence="5 11" id="KW-0597">Phosphoprotein</keyword>
<evidence type="ECO:0000259" key="14">
    <source>
        <dbReference type="PROSITE" id="PS50110"/>
    </source>
</evidence>
<dbReference type="CDD" id="cd00082">
    <property type="entry name" value="HisKA"/>
    <property type="match status" value="1"/>
</dbReference>
<evidence type="ECO:0000256" key="12">
    <source>
        <dbReference type="SAM" id="Phobius"/>
    </source>
</evidence>
<feature type="transmembrane region" description="Helical" evidence="12">
    <location>
        <begin position="86"/>
        <end position="107"/>
    </location>
</feature>
<feature type="modified residue" description="4-aspartylphosphate" evidence="11">
    <location>
        <position position="1236"/>
    </location>
</feature>
<feature type="domain" description="PAC" evidence="16">
    <location>
        <begin position="597"/>
        <end position="650"/>
    </location>
</feature>
<dbReference type="InterPro" id="IPR013655">
    <property type="entry name" value="PAS_fold_3"/>
</dbReference>
<dbReference type="PROSITE" id="PS50109">
    <property type="entry name" value="HIS_KIN"/>
    <property type="match status" value="1"/>
</dbReference>
<dbReference type="PANTHER" id="PTHR45339">
    <property type="entry name" value="HYBRID SIGNAL TRANSDUCTION HISTIDINE KINASE J"/>
    <property type="match status" value="1"/>
</dbReference>
<keyword evidence="9 12" id="KW-0472">Membrane</keyword>
<feature type="domain" description="Histidine kinase" evidence="13">
    <location>
        <begin position="929"/>
        <end position="1150"/>
    </location>
</feature>
<accession>A0A8D4VQI5</accession>
<dbReference type="NCBIfam" id="TIGR00229">
    <property type="entry name" value="sensory_box"/>
    <property type="match status" value="2"/>
</dbReference>
<dbReference type="SMART" id="SM00091">
    <property type="entry name" value="PAS"/>
    <property type="match status" value="3"/>
</dbReference>
<dbReference type="SMART" id="SM00448">
    <property type="entry name" value="REC"/>
    <property type="match status" value="1"/>
</dbReference>
<evidence type="ECO:0000256" key="7">
    <source>
        <dbReference type="ARBA" id="ARBA00022989"/>
    </source>
</evidence>
<evidence type="ECO:0000256" key="9">
    <source>
        <dbReference type="ARBA" id="ARBA00023136"/>
    </source>
</evidence>
<evidence type="ECO:0000256" key="1">
    <source>
        <dbReference type="ARBA" id="ARBA00000085"/>
    </source>
</evidence>
<evidence type="ECO:0000259" key="16">
    <source>
        <dbReference type="PROSITE" id="PS50113"/>
    </source>
</evidence>
<dbReference type="Pfam" id="PF02518">
    <property type="entry name" value="HATPase_c"/>
    <property type="match status" value="1"/>
</dbReference>
<dbReference type="EMBL" id="AP019782">
    <property type="protein sequence ID" value="BBL72215.1"/>
    <property type="molecule type" value="Genomic_DNA"/>
</dbReference>
<evidence type="ECO:0000313" key="20">
    <source>
        <dbReference type="Proteomes" id="UP000824988"/>
    </source>
</evidence>
<dbReference type="Pfam" id="PF05231">
    <property type="entry name" value="MASE1"/>
    <property type="match status" value="1"/>
</dbReference>
<organism evidence="19 20">
    <name type="scientific">Methylogaea oryzae</name>
    <dbReference type="NCBI Taxonomy" id="1295382"/>
    <lineage>
        <taxon>Bacteria</taxon>
        <taxon>Pseudomonadati</taxon>
        <taxon>Pseudomonadota</taxon>
        <taxon>Gammaproteobacteria</taxon>
        <taxon>Methylococcales</taxon>
        <taxon>Methylococcaceae</taxon>
        <taxon>Methylogaea</taxon>
    </lineage>
</organism>
<keyword evidence="4" id="KW-1003">Cell membrane</keyword>
<feature type="domain" description="HPt" evidence="18">
    <location>
        <begin position="1341"/>
        <end position="1438"/>
    </location>
</feature>
<comment type="subcellular location">
    <subcellularLocation>
        <location evidence="2">Cell membrane</location>
        <topology evidence="2">Multi-pass membrane protein</topology>
    </subcellularLocation>
</comment>
<dbReference type="Proteomes" id="UP000824988">
    <property type="component" value="Chromosome"/>
</dbReference>
<keyword evidence="8" id="KW-0902">Two-component regulatory system</keyword>
<sequence length="1438" mass="158181">MSQLPTPHRYRPAAFFALLIAYLATGKLCLLLALPPVYSTPLFPPAGLALAAVYLAGKRALPWIFVGAWLLNLWTGYTPASSVRAAAFAAAMGLAPVVQAMVGGRVLHRLLGTGCRFDQTGDLQRLFIAAPLLCLTSATLSIGALAALDLVEPDGLAKHWLTWWLGDTLGVLVFFPIGLVLAAEPRDAWRARRLSVAGPMLFILTLVLAFHFTAGQWSRQASMEKFQGLSDQFRQHILTRLDEQELLLQQMQALFGHGEKPPSREQFGILTQGVVKHIGAVQAIEWAPRIAAAERGRFEAAEASQLAGFEIKERDGQGRPIRAQPRPYYYPITYLEPMAGNEVALGFDLASTPERREALELALANDKLVATAPLRLLQDKTGQAAVLLLLPVKAQGTNSDMLLSVLKMGDFIEAQLSAHSLPLFVRLSDTAAGLPLYDNLSAAAATPLYSTEFRFAGRRYSLETAPVPQYWNQGQGGQTVGFLAAGLLGTGVLGGLLLLGTGYTARVESQVRERTQALLESEQRWHFALEGSGDGVWDWDVPAGEVLFSRRWYEIQGYAPGEIGPAIGDWERLVHPDDLPVLQRELQAHLRGETPSFACEHRVRCENGEYKWILGRGMVVSRDESGRPLRVVGTHSDISERKRLEAELQSSHDRLAKISQHVPGVIYQYRQYPDGRACFPYASDGIREIYEVTPEQVREDATPVFAVLHPDDHDAIVASIRESERTMQPWRLDYRVTLPSKGERWLSGHAKPERLAEGSTLWHGYISDITEKKALDRKLQENEQRLEFAFEGTGDGLWDWNISKGEVFFSKRWKEMLGYAEDEIGSDVEEWTQRIHPDDTAAVMADVQSCFDGATPHYVNEHRVLCKDGSYKWILDRGIIIDRDAAGQPTRMTGTHTDVTARRMAAEALRNAKALAEENARAKSEFLANMSHEIRTPMNGVIGLTQLALNLPASAELRDYLEKIAASSQNLLSILNDILDFSKLDAGQMPLELEPFDLDAMVDNLRGLFEAQIRAKQLDFKIQVQDGTPRDLVGDALRIQQVLTNLLSNAVKFTERGQVVLAITLQKIEDGHALLNFCVEDQGIGIAEEDQEKLFRAFSQVDGSITRRFGGTGLGLAISQSLLRLMDSRFSVRSALGQGSSFSFELRLGIAAEHLDRPRTLRRRTDRQAGELAHKLNEMGHALHGRTVLVVEDNEVNQRVVCEFLKLAGLTSVVANNGQEALNVLAQQRVDAVLMDMHMPVMGGAEATEKIRANPEFARLPIIALTAGATQEERQRCMNCGMNDFIAKPVKPETLLETLCRRISPAADYVAEPPLPAAEGGGFPDAPGFDLDYALELLGGDRELLLELLGLFGQSMEGISDKIGAEATAGNLTAARNHAHKLKGSAANCGAKALCDIVTQLENELQAGRFETATFAAFAAEFERTMATIAAITAAANA</sequence>
<dbReference type="CDD" id="cd17546">
    <property type="entry name" value="REC_hyHK_CKI1_RcsC-like"/>
    <property type="match status" value="1"/>
</dbReference>
<dbReference type="Pfam" id="PF08447">
    <property type="entry name" value="PAS_3"/>
    <property type="match status" value="3"/>
</dbReference>
<dbReference type="FunFam" id="3.30.565.10:FF:000010">
    <property type="entry name" value="Sensor histidine kinase RcsC"/>
    <property type="match status" value="1"/>
</dbReference>
<proteinExistence type="predicted"/>
<dbReference type="PROSITE" id="PS50112">
    <property type="entry name" value="PAS"/>
    <property type="match status" value="2"/>
</dbReference>
<evidence type="ECO:0000256" key="8">
    <source>
        <dbReference type="ARBA" id="ARBA00023012"/>
    </source>
</evidence>
<dbReference type="InterPro" id="IPR008207">
    <property type="entry name" value="Sig_transdc_His_kin_Hpt_dom"/>
</dbReference>
<comment type="catalytic activity">
    <reaction evidence="1">
        <text>ATP + protein L-histidine = ADP + protein N-phospho-L-histidine.</text>
        <dbReference type="EC" id="2.7.13.3"/>
    </reaction>
</comment>
<keyword evidence="7 12" id="KW-1133">Transmembrane helix</keyword>
<feature type="transmembrane region" description="Helical" evidence="12">
    <location>
        <begin position="127"/>
        <end position="148"/>
    </location>
</feature>
<name>A0A8D4VQI5_9GAMM</name>
<dbReference type="InterPro" id="IPR003594">
    <property type="entry name" value="HATPase_dom"/>
</dbReference>
<evidence type="ECO:0000259" key="17">
    <source>
        <dbReference type="PROSITE" id="PS50839"/>
    </source>
</evidence>
<gene>
    <name evidence="19" type="ORF">MoryE10_28210</name>
</gene>
<feature type="transmembrane region" description="Helical" evidence="12">
    <location>
        <begin position="194"/>
        <end position="214"/>
    </location>
</feature>
<dbReference type="InterPro" id="IPR007895">
    <property type="entry name" value="MASE1"/>
</dbReference>
<evidence type="ECO:0000259" key="13">
    <source>
        <dbReference type="PROSITE" id="PS50109"/>
    </source>
</evidence>
<dbReference type="InterPro" id="IPR000014">
    <property type="entry name" value="PAS"/>
</dbReference>
<dbReference type="InterPro" id="IPR006189">
    <property type="entry name" value="CHASE_dom"/>
</dbReference>
<dbReference type="RefSeq" id="WP_221047426.1">
    <property type="nucleotide sequence ID" value="NZ_AP019782.1"/>
</dbReference>
<dbReference type="SMART" id="SM00387">
    <property type="entry name" value="HATPase_c"/>
    <property type="match status" value="1"/>
</dbReference>
<feature type="domain" description="PAS" evidence="15">
    <location>
        <begin position="782"/>
        <end position="854"/>
    </location>
</feature>
<evidence type="ECO:0000256" key="10">
    <source>
        <dbReference type="PROSITE-ProRule" id="PRU00110"/>
    </source>
</evidence>
<evidence type="ECO:0000256" key="5">
    <source>
        <dbReference type="ARBA" id="ARBA00022553"/>
    </source>
</evidence>
<feature type="domain" description="Response regulatory" evidence="14">
    <location>
        <begin position="1187"/>
        <end position="1303"/>
    </location>
</feature>
<dbReference type="PROSITE" id="PS50110">
    <property type="entry name" value="RESPONSE_REGULATORY"/>
    <property type="match status" value="1"/>
</dbReference>
<reference evidence="19" key="1">
    <citation type="submission" date="2019-06" db="EMBL/GenBank/DDBJ databases">
        <title>Complete genome sequence of Methylogaea oryzae strain JCM16910.</title>
        <authorList>
            <person name="Asakawa S."/>
        </authorList>
    </citation>
    <scope>NUCLEOTIDE SEQUENCE</scope>
    <source>
        <strain evidence="19">E10</strain>
    </source>
</reference>
<feature type="domain" description="PAS" evidence="15">
    <location>
        <begin position="521"/>
        <end position="593"/>
    </location>
</feature>
<dbReference type="PANTHER" id="PTHR45339:SF1">
    <property type="entry name" value="HYBRID SIGNAL TRANSDUCTION HISTIDINE KINASE J"/>
    <property type="match status" value="1"/>
</dbReference>
<dbReference type="SMART" id="SM01079">
    <property type="entry name" value="CHASE"/>
    <property type="match status" value="1"/>
</dbReference>
<evidence type="ECO:0000256" key="6">
    <source>
        <dbReference type="ARBA" id="ARBA00022692"/>
    </source>
</evidence>
<evidence type="ECO:0000259" key="18">
    <source>
        <dbReference type="PROSITE" id="PS50894"/>
    </source>
</evidence>
<evidence type="ECO:0000259" key="15">
    <source>
        <dbReference type="PROSITE" id="PS50112"/>
    </source>
</evidence>
<dbReference type="KEGG" id="moz:MoryE10_28210"/>
<keyword evidence="20" id="KW-1185">Reference proteome</keyword>
<feature type="domain" description="CHASE" evidence="17">
    <location>
        <begin position="258"/>
        <end position="451"/>
    </location>
</feature>
<dbReference type="EC" id="2.7.13.3" evidence="3"/>
<dbReference type="InterPro" id="IPR003661">
    <property type="entry name" value="HisK_dim/P_dom"/>
</dbReference>
<dbReference type="CDD" id="cd16922">
    <property type="entry name" value="HATPase_EvgS-ArcB-TorS-like"/>
    <property type="match status" value="1"/>
</dbReference>
<evidence type="ECO:0000256" key="3">
    <source>
        <dbReference type="ARBA" id="ARBA00012438"/>
    </source>
</evidence>
<dbReference type="CDD" id="cd00130">
    <property type="entry name" value="PAS"/>
    <property type="match status" value="3"/>
</dbReference>
<dbReference type="InterPro" id="IPR005467">
    <property type="entry name" value="His_kinase_dom"/>
</dbReference>
<feature type="modified residue" description="Phosphohistidine" evidence="10">
    <location>
        <position position="1380"/>
    </location>
</feature>